<evidence type="ECO:0000256" key="1">
    <source>
        <dbReference type="SAM" id="Phobius"/>
    </source>
</evidence>
<proteinExistence type="predicted"/>
<sequence>MIAAKRGFHTILSKPLDYFPSIALVYENIEILSYQALDLGLGWSWSIFLTSFGLRLAAVPLGMLLDKISWEVPKKLQNSVQRAQKSFLLNDLEDDVKRLKLTNLEHNELKRYFNGNIIMRQGILGYLGLSYFRALHHVMDSPQYYEGLINSKFLGIWELQKYDPMFLLPISVGFSSYWLLKNASHPFFIGLSQNSRLALSFLLSVFSIYLPASYIEAWLALALSHTVCKKLLKLKH</sequence>
<dbReference type="EMBL" id="CAJZBQ010000062">
    <property type="protein sequence ID" value="CAG9335436.1"/>
    <property type="molecule type" value="Genomic_DNA"/>
</dbReference>
<dbReference type="AlphaFoldDB" id="A0AAU9KBN0"/>
<comment type="caution">
    <text evidence="2">The sequence shown here is derived from an EMBL/GenBank/DDBJ whole genome shotgun (WGS) entry which is preliminary data.</text>
</comment>
<accession>A0AAU9KBN0</accession>
<keyword evidence="3" id="KW-1185">Reference proteome</keyword>
<keyword evidence="1" id="KW-0472">Membrane</keyword>
<keyword evidence="1" id="KW-0812">Transmembrane</keyword>
<reference evidence="2" key="1">
    <citation type="submission" date="2021-09" db="EMBL/GenBank/DDBJ databases">
        <authorList>
            <consortium name="AG Swart"/>
            <person name="Singh M."/>
            <person name="Singh A."/>
            <person name="Seah K."/>
            <person name="Emmerich C."/>
        </authorList>
    </citation>
    <scope>NUCLEOTIDE SEQUENCE</scope>
    <source>
        <strain evidence="2">ATCC30299</strain>
    </source>
</reference>
<feature type="transmembrane region" description="Helical" evidence="1">
    <location>
        <begin position="200"/>
        <end position="223"/>
    </location>
</feature>
<evidence type="ECO:0000313" key="2">
    <source>
        <dbReference type="EMBL" id="CAG9335436.1"/>
    </source>
</evidence>
<organism evidence="2 3">
    <name type="scientific">Blepharisma stoltei</name>
    <dbReference type="NCBI Taxonomy" id="1481888"/>
    <lineage>
        <taxon>Eukaryota</taxon>
        <taxon>Sar</taxon>
        <taxon>Alveolata</taxon>
        <taxon>Ciliophora</taxon>
        <taxon>Postciliodesmatophora</taxon>
        <taxon>Heterotrichea</taxon>
        <taxon>Heterotrichida</taxon>
        <taxon>Blepharismidae</taxon>
        <taxon>Blepharisma</taxon>
    </lineage>
</organism>
<protein>
    <submittedName>
        <fullName evidence="2">Uncharacterized protein</fullName>
    </submittedName>
</protein>
<dbReference type="Proteomes" id="UP001162131">
    <property type="component" value="Unassembled WGS sequence"/>
</dbReference>
<evidence type="ECO:0000313" key="3">
    <source>
        <dbReference type="Proteomes" id="UP001162131"/>
    </source>
</evidence>
<gene>
    <name evidence="2" type="ORF">BSTOLATCC_MIC63909</name>
</gene>
<keyword evidence="1" id="KW-1133">Transmembrane helix</keyword>
<name>A0AAU9KBN0_9CILI</name>